<gene>
    <name evidence="2" type="ORF">BU26DRAFT_587134</name>
</gene>
<feature type="transmembrane region" description="Helical" evidence="1">
    <location>
        <begin position="46"/>
        <end position="69"/>
    </location>
</feature>
<dbReference type="OrthoDB" id="3783050at2759"/>
<dbReference type="PROSITE" id="PS51257">
    <property type="entry name" value="PROKAR_LIPOPROTEIN"/>
    <property type="match status" value="1"/>
</dbReference>
<feature type="transmembrane region" description="Helical" evidence="1">
    <location>
        <begin position="81"/>
        <end position="100"/>
    </location>
</feature>
<feature type="transmembrane region" description="Helical" evidence="1">
    <location>
        <begin position="154"/>
        <end position="177"/>
    </location>
</feature>
<sequence>MAPRRGGSSSGSGSGGSSISIGSCPNAFSDIVLYESENYIYFSTDVVYFASYCVFFVLTLIVLISMCCVRKRHPTAKKLTGAVYLLSLLCMLLSYTLRIIGTMLRECEKQIPPHLNEWGVAYLLFYYLGLYLLLVVVVWGVNNQLRERLGSYPTFFKVIYGIILGFMGLLTCAWIGLNCYNQWALTPAGLDSNADPKTMEMLRLGVAYYVFYIVSVIASGALSIMTLVSMRSRGFPYGDLLGWVIVLIFCMFIWVLFTIIEYGSYLDYNNYLSADTYRAFQYIENFFQTFSWIVLLFLAKSRAWDNTAVNNPNPQVYNNYPQQPVQYGQVPPPQQQYAYNTAPGQQYYYQQQPVYNGTPSPVNGNPHVVQVK</sequence>
<keyword evidence="3" id="KW-1185">Reference proteome</keyword>
<reference evidence="2" key="1">
    <citation type="journal article" date="2020" name="Stud. Mycol.">
        <title>101 Dothideomycetes genomes: a test case for predicting lifestyles and emergence of pathogens.</title>
        <authorList>
            <person name="Haridas S."/>
            <person name="Albert R."/>
            <person name="Binder M."/>
            <person name="Bloem J."/>
            <person name="Labutti K."/>
            <person name="Salamov A."/>
            <person name="Andreopoulos B."/>
            <person name="Baker S."/>
            <person name="Barry K."/>
            <person name="Bills G."/>
            <person name="Bluhm B."/>
            <person name="Cannon C."/>
            <person name="Castanera R."/>
            <person name="Culley D."/>
            <person name="Daum C."/>
            <person name="Ezra D."/>
            <person name="Gonzalez J."/>
            <person name="Henrissat B."/>
            <person name="Kuo A."/>
            <person name="Liang C."/>
            <person name="Lipzen A."/>
            <person name="Lutzoni F."/>
            <person name="Magnuson J."/>
            <person name="Mondo S."/>
            <person name="Nolan M."/>
            <person name="Ohm R."/>
            <person name="Pangilinan J."/>
            <person name="Park H.-J."/>
            <person name="Ramirez L."/>
            <person name="Alfaro M."/>
            <person name="Sun H."/>
            <person name="Tritt A."/>
            <person name="Yoshinaga Y."/>
            <person name="Zwiers L.-H."/>
            <person name="Turgeon B."/>
            <person name="Goodwin S."/>
            <person name="Spatafora J."/>
            <person name="Crous P."/>
            <person name="Grigoriev I."/>
        </authorList>
    </citation>
    <scope>NUCLEOTIDE SEQUENCE</scope>
    <source>
        <strain evidence="2">CBS 122368</strain>
    </source>
</reference>
<evidence type="ECO:0000313" key="3">
    <source>
        <dbReference type="Proteomes" id="UP000800094"/>
    </source>
</evidence>
<protein>
    <submittedName>
        <fullName evidence="2">Uncharacterized protein</fullName>
    </submittedName>
</protein>
<evidence type="ECO:0000256" key="1">
    <source>
        <dbReference type="SAM" id="Phobius"/>
    </source>
</evidence>
<feature type="transmembrane region" description="Helical" evidence="1">
    <location>
        <begin position="206"/>
        <end position="228"/>
    </location>
</feature>
<dbReference type="Proteomes" id="UP000800094">
    <property type="component" value="Unassembled WGS sequence"/>
</dbReference>
<feature type="transmembrane region" description="Helical" evidence="1">
    <location>
        <begin position="120"/>
        <end position="142"/>
    </location>
</feature>
<proteinExistence type="predicted"/>
<keyword evidence="1" id="KW-0812">Transmembrane</keyword>
<keyword evidence="1" id="KW-1133">Transmembrane helix</keyword>
<evidence type="ECO:0000313" key="2">
    <source>
        <dbReference type="EMBL" id="KAF2240594.1"/>
    </source>
</evidence>
<dbReference type="EMBL" id="ML987216">
    <property type="protein sequence ID" value="KAF2240594.1"/>
    <property type="molecule type" value="Genomic_DNA"/>
</dbReference>
<keyword evidence="1" id="KW-0472">Membrane</keyword>
<dbReference type="AlphaFoldDB" id="A0A6A6HR07"/>
<name>A0A6A6HR07_9PLEO</name>
<accession>A0A6A6HR07</accession>
<dbReference type="RefSeq" id="XP_033675598.1">
    <property type="nucleotide sequence ID" value="XM_033834676.1"/>
</dbReference>
<organism evidence="2 3">
    <name type="scientific">Trematosphaeria pertusa</name>
    <dbReference type="NCBI Taxonomy" id="390896"/>
    <lineage>
        <taxon>Eukaryota</taxon>
        <taxon>Fungi</taxon>
        <taxon>Dikarya</taxon>
        <taxon>Ascomycota</taxon>
        <taxon>Pezizomycotina</taxon>
        <taxon>Dothideomycetes</taxon>
        <taxon>Pleosporomycetidae</taxon>
        <taxon>Pleosporales</taxon>
        <taxon>Massarineae</taxon>
        <taxon>Trematosphaeriaceae</taxon>
        <taxon>Trematosphaeria</taxon>
    </lineage>
</organism>
<feature type="transmembrane region" description="Helical" evidence="1">
    <location>
        <begin position="240"/>
        <end position="260"/>
    </location>
</feature>
<dbReference type="GeneID" id="54588006"/>
<feature type="transmembrane region" description="Helical" evidence="1">
    <location>
        <begin position="280"/>
        <end position="299"/>
    </location>
</feature>